<evidence type="ECO:0000313" key="3">
    <source>
        <dbReference type="Proteomes" id="UP000229839"/>
    </source>
</evidence>
<name>A0A2M6USB5_9HYPH</name>
<gene>
    <name evidence="2" type="ORF">CER18_04570</name>
</gene>
<keyword evidence="1" id="KW-0812">Transmembrane</keyword>
<dbReference type="EMBL" id="NJGE01000008">
    <property type="protein sequence ID" value="PIT69088.1"/>
    <property type="molecule type" value="Genomic_DNA"/>
</dbReference>
<feature type="transmembrane region" description="Helical" evidence="1">
    <location>
        <begin position="49"/>
        <end position="72"/>
    </location>
</feature>
<reference evidence="2 3" key="1">
    <citation type="submission" date="2017-06" db="EMBL/GenBank/DDBJ databases">
        <title>Draft genome of Bartonella tribocorum strain L103, isolated from a rodent in Laos.</title>
        <authorList>
            <person name="Hadjadj L."/>
            <person name="Jiyipong T."/>
            <person name="Morand S."/>
            <person name="Diene S.M."/>
            <person name="Rolain J.-M."/>
        </authorList>
    </citation>
    <scope>NUCLEOTIDE SEQUENCE [LARGE SCALE GENOMIC DNA]</scope>
    <source>
        <strain evidence="2 3">L103</strain>
    </source>
</reference>
<accession>A0A2M6USB5</accession>
<protein>
    <submittedName>
        <fullName evidence="2">Uncharacterized protein</fullName>
    </submittedName>
</protein>
<keyword evidence="1" id="KW-1133">Transmembrane helix</keyword>
<dbReference type="Proteomes" id="UP000229839">
    <property type="component" value="Unassembled WGS sequence"/>
</dbReference>
<sequence>MPIGKNAKIQKYSCAINPTPYYEQHYERGIKTTRDLSLQKLNALINTMAFFFINTIAFLFSKEIFILALAFASNNSA</sequence>
<comment type="caution">
    <text evidence="2">The sequence shown here is derived from an EMBL/GenBank/DDBJ whole genome shotgun (WGS) entry which is preliminary data.</text>
</comment>
<evidence type="ECO:0000256" key="1">
    <source>
        <dbReference type="SAM" id="Phobius"/>
    </source>
</evidence>
<dbReference type="AlphaFoldDB" id="A0A2M6USB5"/>
<proteinExistence type="predicted"/>
<keyword evidence="1" id="KW-0472">Membrane</keyword>
<evidence type="ECO:0000313" key="2">
    <source>
        <dbReference type="EMBL" id="PIT69088.1"/>
    </source>
</evidence>
<organism evidence="2 3">
    <name type="scientific">Bartonella tribocorum</name>
    <dbReference type="NCBI Taxonomy" id="85701"/>
    <lineage>
        <taxon>Bacteria</taxon>
        <taxon>Pseudomonadati</taxon>
        <taxon>Pseudomonadota</taxon>
        <taxon>Alphaproteobacteria</taxon>
        <taxon>Hyphomicrobiales</taxon>
        <taxon>Bartonellaceae</taxon>
        <taxon>Bartonella</taxon>
    </lineage>
</organism>